<feature type="signal peptide" evidence="3">
    <location>
        <begin position="1"/>
        <end position="23"/>
    </location>
</feature>
<accession>A0ABT4RHI8</accession>
<dbReference type="Gene3D" id="3.40.50.1820">
    <property type="entry name" value="alpha/beta hydrolase"/>
    <property type="match status" value="2"/>
</dbReference>
<dbReference type="InterPro" id="IPR003410">
    <property type="entry name" value="HYR_dom"/>
</dbReference>
<evidence type="ECO:0000259" key="4">
    <source>
        <dbReference type="PROSITE" id="PS50825"/>
    </source>
</evidence>
<dbReference type="Pfam" id="PF02129">
    <property type="entry name" value="Peptidase_S15"/>
    <property type="match status" value="1"/>
</dbReference>
<organism evidence="5 6">
    <name type="scientific">Solirubrobacter deserti</name>
    <dbReference type="NCBI Taxonomy" id="2282478"/>
    <lineage>
        <taxon>Bacteria</taxon>
        <taxon>Bacillati</taxon>
        <taxon>Actinomycetota</taxon>
        <taxon>Thermoleophilia</taxon>
        <taxon>Solirubrobacterales</taxon>
        <taxon>Solirubrobacteraceae</taxon>
        <taxon>Solirubrobacter</taxon>
    </lineage>
</organism>
<name>A0ABT4RHI8_9ACTN</name>
<dbReference type="Pfam" id="PF02494">
    <property type="entry name" value="HYR"/>
    <property type="match status" value="1"/>
</dbReference>
<dbReference type="InterPro" id="IPR008979">
    <property type="entry name" value="Galactose-bd-like_sf"/>
</dbReference>
<sequence length="887" mass="94267">MRGLIAGVLALAMLAVGTGAAQAQGPVLENGKTKAVYDYTKAVKERVFIPQPGIDQDRNGADDWVTVDIIRPAEASATNKMPAIIDPSPYYTTLCRGAESQCMADWDGDGVNDRWPLFYDNYFVPRGYAYVLGQMNGTGMSVHGCPMHGGTGDIAGEKSIVDWLNGRVKAYKSTSLTSEEVTAAWHNGASSMIGKSYDGTLANGVAATGVEGLKTIVPISAISQWYTYSRNGGTVQSTNYPGAYLNNLVTFPGTAPTGHAGAVYNLPNRRAVCTPINQAEIDDDNQIDTGDGDRHGDINTFWDQRDYVKNAGKVKASVLIAHGFQDDNVRMDQVDVWWRALRANNVPTKLWLLRAGHEDPFESRRAEWVDTLHRWFDHWLYGVQNGIMSEKPVTVEEEKDVWKDYGSWPIDGTQDVDLYLRATDNPAAAGTLGGLAGGGAADSLTYLARNNSSENTLMNSPTGAQTNRRVFLSRPLTKDVRLSGTPLADVAAALDKTQGNVSVTIVDYGVLNANGTRQNFTQTSRSSEGVDLVAARSCWGVSSDGVTCQNANVGDPCTAPAREVEHACYQNISKPTTNVAQWRVSRGILDSSNRDTLWFANASAVKIGETNRFKFPTIPTEHIFKAGHQIGIVIGGSNTSFMGAAGGNDNVNVTLDTRTSKVTLPIQGGYAAAASAGLTDAETVAPTLGDVPADVLVGTTDASGAAVTYTLPTATDNEDPSPLVTCDPASGSKFQVGTTTVTCVAKDANGNASAPKTFKVVVRHDVPVDVPVGGSVPATLALTLGAAARFDPFVPGVEQDYTAETTATVVSTAGNAALSVSAPGHLANGAFTLAEPLRVEFSKAAWTAPVSNETVDVRFKQLIKRTDPLRTGTYAKTLTFTLSTTAP</sequence>
<comment type="caution">
    <text evidence="5">The sequence shown here is derived from an EMBL/GenBank/DDBJ whole genome shotgun (WGS) entry which is preliminary data.</text>
</comment>
<dbReference type="RefSeq" id="WP_202954091.1">
    <property type="nucleotide sequence ID" value="NZ_JAPCID010000013.1"/>
</dbReference>
<evidence type="ECO:0000313" key="5">
    <source>
        <dbReference type="EMBL" id="MDA0138015.1"/>
    </source>
</evidence>
<reference evidence="5" key="1">
    <citation type="submission" date="2022-10" db="EMBL/GenBank/DDBJ databases">
        <title>The WGS of Solirubrobacter sp. CPCC 204708.</title>
        <authorList>
            <person name="Jiang Z."/>
        </authorList>
    </citation>
    <scope>NUCLEOTIDE SEQUENCE</scope>
    <source>
        <strain evidence="5">CPCC 204708</strain>
    </source>
</reference>
<dbReference type="InterPro" id="IPR000383">
    <property type="entry name" value="Xaa-Pro-like_dom"/>
</dbReference>
<dbReference type="Pfam" id="PF08530">
    <property type="entry name" value="PepX_C"/>
    <property type="match status" value="1"/>
</dbReference>
<keyword evidence="6" id="KW-1185">Reference proteome</keyword>
<protein>
    <submittedName>
        <fullName evidence="5">CocE/NonD family hydrolase</fullName>
    </submittedName>
</protein>
<keyword evidence="2 5" id="KW-0378">Hydrolase</keyword>
<keyword evidence="1" id="KW-0677">Repeat</keyword>
<feature type="chain" id="PRO_5047255456" evidence="3">
    <location>
        <begin position="24"/>
        <end position="887"/>
    </location>
</feature>
<dbReference type="PANTHER" id="PTHR24273">
    <property type="entry name" value="FI04643P-RELATED"/>
    <property type="match status" value="1"/>
</dbReference>
<evidence type="ECO:0000256" key="3">
    <source>
        <dbReference type="SAM" id="SignalP"/>
    </source>
</evidence>
<dbReference type="Proteomes" id="UP001147700">
    <property type="component" value="Unassembled WGS sequence"/>
</dbReference>
<evidence type="ECO:0000256" key="2">
    <source>
        <dbReference type="ARBA" id="ARBA00022801"/>
    </source>
</evidence>
<dbReference type="InterPro" id="IPR013736">
    <property type="entry name" value="Xaa-Pro_dipept_C"/>
</dbReference>
<dbReference type="NCBIfam" id="TIGR00976">
    <property type="entry name" value="CocE_NonD"/>
    <property type="match status" value="1"/>
</dbReference>
<evidence type="ECO:0000313" key="6">
    <source>
        <dbReference type="Proteomes" id="UP001147700"/>
    </source>
</evidence>
<dbReference type="SMART" id="SM00939">
    <property type="entry name" value="PepX_C"/>
    <property type="match status" value="1"/>
</dbReference>
<dbReference type="InterPro" id="IPR005674">
    <property type="entry name" value="CocE/Ser_esterase"/>
</dbReference>
<keyword evidence="3" id="KW-0732">Signal</keyword>
<feature type="domain" description="HYR" evidence="4">
    <location>
        <begin position="681"/>
        <end position="764"/>
    </location>
</feature>
<dbReference type="GO" id="GO:0016787">
    <property type="term" value="F:hydrolase activity"/>
    <property type="evidence" value="ECO:0007669"/>
    <property type="project" value="UniProtKB-KW"/>
</dbReference>
<dbReference type="PROSITE" id="PS50825">
    <property type="entry name" value="HYR"/>
    <property type="match status" value="1"/>
</dbReference>
<proteinExistence type="predicted"/>
<dbReference type="SUPFAM" id="SSF53474">
    <property type="entry name" value="alpha/beta-Hydrolases"/>
    <property type="match status" value="1"/>
</dbReference>
<dbReference type="PANTHER" id="PTHR24273:SF32">
    <property type="entry name" value="HYALIN"/>
    <property type="match status" value="1"/>
</dbReference>
<evidence type="ECO:0000256" key="1">
    <source>
        <dbReference type="ARBA" id="ARBA00022737"/>
    </source>
</evidence>
<dbReference type="SUPFAM" id="SSF49785">
    <property type="entry name" value="Galactose-binding domain-like"/>
    <property type="match status" value="1"/>
</dbReference>
<dbReference type="EMBL" id="JAPCID010000013">
    <property type="protein sequence ID" value="MDA0138015.1"/>
    <property type="molecule type" value="Genomic_DNA"/>
</dbReference>
<dbReference type="InterPro" id="IPR029058">
    <property type="entry name" value="AB_hydrolase_fold"/>
</dbReference>
<gene>
    <name evidence="5" type="ORF">OJ962_10920</name>
</gene>
<dbReference type="Gene3D" id="2.60.120.260">
    <property type="entry name" value="Galactose-binding domain-like"/>
    <property type="match status" value="1"/>
</dbReference>